<evidence type="ECO:0000256" key="1">
    <source>
        <dbReference type="SAM" id="SignalP"/>
    </source>
</evidence>
<sequence>MLAMLTFLLAMLLEPYSLLRRMGKDDPGVPQDLAAMWRWGLQRWGLKRAPGNRHIDYLIDACLIEPLPGLVDQLLRFASKSQASMVATLPSQRSAVRRASWCPEQLAVDSVTTGVLQKAAQAVVQPGAAAGTQTNAAVKAKELVHRLSTAYMQQGP</sequence>
<dbReference type="EMBL" id="BLLF01000999">
    <property type="protein sequence ID" value="GFH16449.1"/>
    <property type="molecule type" value="Genomic_DNA"/>
</dbReference>
<feature type="signal peptide" evidence="1">
    <location>
        <begin position="1"/>
        <end position="19"/>
    </location>
</feature>
<name>A0A699ZB40_HAELA</name>
<reference evidence="2 3" key="1">
    <citation type="submission" date="2020-02" db="EMBL/GenBank/DDBJ databases">
        <title>Draft genome sequence of Haematococcus lacustris strain NIES-144.</title>
        <authorList>
            <person name="Morimoto D."/>
            <person name="Nakagawa S."/>
            <person name="Yoshida T."/>
            <person name="Sawayama S."/>
        </authorList>
    </citation>
    <scope>NUCLEOTIDE SEQUENCE [LARGE SCALE GENOMIC DNA]</scope>
    <source>
        <strain evidence="2 3">NIES-144</strain>
    </source>
</reference>
<keyword evidence="3" id="KW-1185">Reference proteome</keyword>
<comment type="caution">
    <text evidence="2">The sequence shown here is derived from an EMBL/GenBank/DDBJ whole genome shotgun (WGS) entry which is preliminary data.</text>
</comment>
<gene>
    <name evidence="2" type="ORF">HaLaN_12872</name>
</gene>
<feature type="chain" id="PRO_5025433225" evidence="1">
    <location>
        <begin position="20"/>
        <end position="156"/>
    </location>
</feature>
<dbReference type="Proteomes" id="UP000485058">
    <property type="component" value="Unassembled WGS sequence"/>
</dbReference>
<evidence type="ECO:0000313" key="2">
    <source>
        <dbReference type="EMBL" id="GFH16449.1"/>
    </source>
</evidence>
<accession>A0A699ZB40</accession>
<organism evidence="2 3">
    <name type="scientific">Haematococcus lacustris</name>
    <name type="common">Green alga</name>
    <name type="synonym">Haematococcus pluvialis</name>
    <dbReference type="NCBI Taxonomy" id="44745"/>
    <lineage>
        <taxon>Eukaryota</taxon>
        <taxon>Viridiplantae</taxon>
        <taxon>Chlorophyta</taxon>
        <taxon>core chlorophytes</taxon>
        <taxon>Chlorophyceae</taxon>
        <taxon>CS clade</taxon>
        <taxon>Chlamydomonadales</taxon>
        <taxon>Haematococcaceae</taxon>
        <taxon>Haematococcus</taxon>
    </lineage>
</organism>
<keyword evidence="1" id="KW-0732">Signal</keyword>
<evidence type="ECO:0000313" key="3">
    <source>
        <dbReference type="Proteomes" id="UP000485058"/>
    </source>
</evidence>
<protein>
    <submittedName>
        <fullName evidence="2">PKD_channel domain-containing protein</fullName>
    </submittedName>
</protein>
<proteinExistence type="predicted"/>
<dbReference type="AlphaFoldDB" id="A0A699ZB40"/>